<dbReference type="Pfam" id="PF02092">
    <property type="entry name" value="tRNA_synt_2f"/>
    <property type="match status" value="1"/>
</dbReference>
<reference evidence="14" key="1">
    <citation type="journal article" date="2019" name="Int. J. Syst. Evol. Microbiol.">
        <title>The Global Catalogue of Microorganisms (GCM) 10K type strain sequencing project: providing services to taxonomists for standard genome sequencing and annotation.</title>
        <authorList>
            <consortium name="The Broad Institute Genomics Platform"/>
            <consortium name="The Broad Institute Genome Sequencing Center for Infectious Disease"/>
            <person name="Wu L."/>
            <person name="Ma J."/>
        </authorList>
    </citation>
    <scope>NUCLEOTIDE SEQUENCE [LARGE SCALE GENOMIC DNA]</scope>
    <source>
        <strain evidence="14">CGMCC 1.10130</strain>
    </source>
</reference>
<evidence type="ECO:0000256" key="11">
    <source>
        <dbReference type="HAMAP-Rule" id="MF_00255"/>
    </source>
</evidence>
<evidence type="ECO:0000256" key="5">
    <source>
        <dbReference type="ARBA" id="ARBA00022598"/>
    </source>
</evidence>
<dbReference type="EC" id="6.1.1.14" evidence="11"/>
<dbReference type="Pfam" id="PF05746">
    <property type="entry name" value="DALR_1"/>
    <property type="match status" value="1"/>
</dbReference>
<evidence type="ECO:0000313" key="13">
    <source>
        <dbReference type="EMBL" id="GGA89557.1"/>
    </source>
</evidence>
<keyword evidence="7 11" id="KW-0067">ATP-binding</keyword>
<keyword evidence="6 11" id="KW-0547">Nucleotide-binding</keyword>
<dbReference type="GO" id="GO:0004814">
    <property type="term" value="F:arginine-tRNA ligase activity"/>
    <property type="evidence" value="ECO:0007669"/>
    <property type="project" value="InterPro"/>
</dbReference>
<evidence type="ECO:0000256" key="10">
    <source>
        <dbReference type="ARBA" id="ARBA00047937"/>
    </source>
</evidence>
<dbReference type="SUPFAM" id="SSF109604">
    <property type="entry name" value="HD-domain/PDEase-like"/>
    <property type="match status" value="1"/>
</dbReference>
<dbReference type="InterPro" id="IPR008909">
    <property type="entry name" value="DALR_anticod-bd"/>
</dbReference>
<dbReference type="PROSITE" id="PS50861">
    <property type="entry name" value="AA_TRNA_LIGASE_II_GLYAB"/>
    <property type="match status" value="1"/>
</dbReference>
<evidence type="ECO:0000259" key="12">
    <source>
        <dbReference type="Pfam" id="PF05746"/>
    </source>
</evidence>
<dbReference type="PRINTS" id="PR01045">
    <property type="entry name" value="TRNASYNTHGB"/>
</dbReference>
<dbReference type="PANTHER" id="PTHR30075">
    <property type="entry name" value="GLYCYL-TRNA SYNTHETASE"/>
    <property type="match status" value="1"/>
</dbReference>
<dbReference type="GO" id="GO:0005524">
    <property type="term" value="F:ATP binding"/>
    <property type="evidence" value="ECO:0007669"/>
    <property type="project" value="UniProtKB-UniRule"/>
</dbReference>
<keyword evidence="9 11" id="KW-0030">Aminoacyl-tRNA synthetase</keyword>
<accession>A0A8J2XRL9</accession>
<evidence type="ECO:0000256" key="3">
    <source>
        <dbReference type="ARBA" id="ARBA00011209"/>
    </source>
</evidence>
<evidence type="ECO:0000256" key="8">
    <source>
        <dbReference type="ARBA" id="ARBA00022917"/>
    </source>
</evidence>
<keyword evidence="8 11" id="KW-0648">Protein biosynthesis</keyword>
<dbReference type="OrthoDB" id="9775440at2"/>
<evidence type="ECO:0000256" key="7">
    <source>
        <dbReference type="ARBA" id="ARBA00022840"/>
    </source>
</evidence>
<evidence type="ECO:0000256" key="4">
    <source>
        <dbReference type="ARBA" id="ARBA00022490"/>
    </source>
</evidence>
<organism evidence="13 14">
    <name type="scientific">Neiella marina</name>
    <dbReference type="NCBI Taxonomy" id="508461"/>
    <lineage>
        <taxon>Bacteria</taxon>
        <taxon>Pseudomonadati</taxon>
        <taxon>Pseudomonadota</taxon>
        <taxon>Gammaproteobacteria</taxon>
        <taxon>Alteromonadales</taxon>
        <taxon>Echinimonadaceae</taxon>
        <taxon>Neiella</taxon>
    </lineage>
</organism>
<dbReference type="PANTHER" id="PTHR30075:SF2">
    <property type="entry name" value="GLYCINE--TRNA LIGASE, CHLOROPLASTIC_MITOCHONDRIAL 2"/>
    <property type="match status" value="1"/>
</dbReference>
<gene>
    <name evidence="11 13" type="primary">glyS</name>
    <name evidence="13" type="ORF">GCM10011369_34680</name>
</gene>
<dbReference type="Proteomes" id="UP000619743">
    <property type="component" value="Unassembled WGS sequence"/>
</dbReference>
<feature type="domain" description="DALR anticodon binding" evidence="12">
    <location>
        <begin position="583"/>
        <end position="681"/>
    </location>
</feature>
<evidence type="ECO:0000256" key="6">
    <source>
        <dbReference type="ARBA" id="ARBA00022741"/>
    </source>
</evidence>
<dbReference type="NCBIfam" id="TIGR00211">
    <property type="entry name" value="glyS"/>
    <property type="match status" value="1"/>
</dbReference>
<keyword evidence="5 11" id="KW-0436">Ligase</keyword>
<comment type="similarity">
    <text evidence="2 11">Belongs to the class-II aminoacyl-tRNA synthetase family.</text>
</comment>
<dbReference type="AlphaFoldDB" id="A0A8J2XRL9"/>
<dbReference type="GO" id="GO:0005829">
    <property type="term" value="C:cytosol"/>
    <property type="evidence" value="ECO:0007669"/>
    <property type="project" value="TreeGrafter"/>
</dbReference>
<comment type="subcellular location">
    <subcellularLocation>
        <location evidence="1 11">Cytoplasm</location>
    </subcellularLocation>
</comment>
<dbReference type="InterPro" id="IPR015944">
    <property type="entry name" value="Gly-tRNA-synth_bsu"/>
</dbReference>
<keyword evidence="4 11" id="KW-0963">Cytoplasm</keyword>
<dbReference type="GO" id="GO:0004820">
    <property type="term" value="F:glycine-tRNA ligase activity"/>
    <property type="evidence" value="ECO:0007669"/>
    <property type="project" value="UniProtKB-UniRule"/>
</dbReference>
<dbReference type="HAMAP" id="MF_00255">
    <property type="entry name" value="Gly_tRNA_synth_beta"/>
    <property type="match status" value="1"/>
</dbReference>
<dbReference type="GO" id="GO:0006426">
    <property type="term" value="P:glycyl-tRNA aminoacylation"/>
    <property type="evidence" value="ECO:0007669"/>
    <property type="project" value="UniProtKB-UniRule"/>
</dbReference>
<dbReference type="EMBL" id="BMDX01000028">
    <property type="protein sequence ID" value="GGA89557.1"/>
    <property type="molecule type" value="Genomic_DNA"/>
</dbReference>
<dbReference type="InterPro" id="IPR006194">
    <property type="entry name" value="Gly-tRNA-synth_heterodimer"/>
</dbReference>
<evidence type="ECO:0000256" key="1">
    <source>
        <dbReference type="ARBA" id="ARBA00004496"/>
    </source>
</evidence>
<comment type="caution">
    <text evidence="13">The sequence shown here is derived from an EMBL/GenBank/DDBJ whole genome shotgun (WGS) entry which is preliminary data.</text>
</comment>
<name>A0A8J2XRL9_9GAMM</name>
<evidence type="ECO:0000313" key="14">
    <source>
        <dbReference type="Proteomes" id="UP000619743"/>
    </source>
</evidence>
<sequence>MNTENLLVELGTEELPPKALPKLASSFCSGFETALKKAGLGFATINWFASPRRIGFIVEALEASQADRVEEKRGPSVSVAFDDSGEPTKAALGWARGNGITIDQAERLKTDKGEWLLHRAEIKGAAVEQLLPELIAQAVKQIPIPKPMRWGAYDTEFIRPVHTLTILYGADVIDATVLGVKSDRVVQGHRFHSEGLISIAHADEYLATLETEGKVIADFAVRKAAIKQQVEAAATAENGVADIDEELLDEVTALVEWPVTLVGSFENDFLEVPKEALIYTMKDNQKYFPMLSKDGELMPRFIFVSNIESKDPAQVVSGNEKVVRPRLADARFFLETDKKKSLESRIASLATVVFQQKLGTLKDKSERVALLAGHIAEALGANKLEAERAALLAKTDLMTEMVMEFPDVQGIMGMHYARNDNEPEAVAVALNEQYMPRFSGDQLPASDIGCALAIAEKVDTLVGIFGIGQAPKGDKDPFALRRAAIGALRIMVEKSLPLDLAELASFAQGNFSAGQLANDDVVDDVVDFALGRFRTWYQEQGITADVIQAVLAKRPTRPADFDARIKAVSHFKTLPQASELAAANKRVGNILAKVEGEIAGSINTSLLTEAAEIALANEIQSAQSKVQPLFVAGDYQQALVELASLHTAINAFFDDVMVNVDDSAVRANRQSLLQHLHLVFGHTADISLLQ</sequence>
<evidence type="ECO:0000256" key="2">
    <source>
        <dbReference type="ARBA" id="ARBA00008226"/>
    </source>
</evidence>
<dbReference type="GO" id="GO:0006420">
    <property type="term" value="P:arginyl-tRNA aminoacylation"/>
    <property type="evidence" value="ECO:0007669"/>
    <property type="project" value="InterPro"/>
</dbReference>
<keyword evidence="14" id="KW-1185">Reference proteome</keyword>
<comment type="catalytic activity">
    <reaction evidence="10 11">
        <text>tRNA(Gly) + glycine + ATP = glycyl-tRNA(Gly) + AMP + diphosphate</text>
        <dbReference type="Rhea" id="RHEA:16013"/>
        <dbReference type="Rhea" id="RHEA-COMP:9664"/>
        <dbReference type="Rhea" id="RHEA-COMP:9683"/>
        <dbReference type="ChEBI" id="CHEBI:30616"/>
        <dbReference type="ChEBI" id="CHEBI:33019"/>
        <dbReference type="ChEBI" id="CHEBI:57305"/>
        <dbReference type="ChEBI" id="CHEBI:78442"/>
        <dbReference type="ChEBI" id="CHEBI:78522"/>
        <dbReference type="ChEBI" id="CHEBI:456215"/>
        <dbReference type="EC" id="6.1.1.14"/>
    </reaction>
</comment>
<dbReference type="RefSeq" id="WP_087507508.1">
    <property type="nucleotide sequence ID" value="NZ_BMDX01000028.1"/>
</dbReference>
<proteinExistence type="inferred from homology"/>
<evidence type="ECO:0000256" key="9">
    <source>
        <dbReference type="ARBA" id="ARBA00023146"/>
    </source>
</evidence>
<protein>
    <recommendedName>
        <fullName evidence="11">Glycine--tRNA ligase beta subunit</fullName>
        <ecNumber evidence="11">6.1.1.14</ecNumber>
    </recommendedName>
    <alternativeName>
        <fullName evidence="11">Glycyl-tRNA synthetase beta subunit</fullName>
        <shortName evidence="11">GlyRS</shortName>
    </alternativeName>
</protein>
<comment type="subunit">
    <text evidence="3 11">Tetramer of two alpha and two beta subunits.</text>
</comment>